<dbReference type="Proteomes" id="UP000289862">
    <property type="component" value="Chromosome"/>
</dbReference>
<gene>
    <name evidence="1" type="ORF">NCTC10186_00202</name>
</gene>
<dbReference type="EMBL" id="LR215031">
    <property type="protein sequence ID" value="VEU72732.1"/>
    <property type="molecule type" value="Genomic_DNA"/>
</dbReference>
<dbReference type="OrthoDB" id="401371at2"/>
<dbReference type="KEGG" id="mgal:NCTC10186_00202"/>
<name>A0A449AZ17_9BACT</name>
<accession>A0A449AZ17</accession>
<sequence>MKKKIILIVTLILIFITLFGVSNYFYQNPNLKNEPIFKSIYQYKITGAVKKPGQIESNTPLNYRQLFFRAQVVSQADLKSFDLNQKAPTYKNIFVPFRKMKIHWNQLKSVKQLQDFKINSKVADKILKYKRKHRIKVTWKQLIIDCKLSADDLEILQKILILESND</sequence>
<keyword evidence="2" id="KW-1185">Reference proteome</keyword>
<dbReference type="RefSeq" id="WP_129724557.1">
    <property type="nucleotide sequence ID" value="NZ_LR215031.1"/>
</dbReference>
<reference evidence="1 2" key="1">
    <citation type="submission" date="2019-01" db="EMBL/GenBank/DDBJ databases">
        <authorList>
            <consortium name="Pathogen Informatics"/>
        </authorList>
    </citation>
    <scope>NUCLEOTIDE SEQUENCE [LARGE SCALE GENOMIC DNA]</scope>
    <source>
        <strain evidence="1 2">NCTC10186</strain>
    </source>
</reference>
<protein>
    <submittedName>
        <fullName evidence="1">Uncharacterized protein</fullName>
    </submittedName>
</protein>
<proteinExistence type="predicted"/>
<organism evidence="1 2">
    <name type="scientific">Mycoplasmopsis gallopavonis</name>
    <dbReference type="NCBI Taxonomy" id="76629"/>
    <lineage>
        <taxon>Bacteria</taxon>
        <taxon>Bacillati</taxon>
        <taxon>Mycoplasmatota</taxon>
        <taxon>Mycoplasmoidales</taxon>
        <taxon>Metamycoplasmataceae</taxon>
        <taxon>Mycoplasmopsis</taxon>
    </lineage>
</organism>
<dbReference type="AlphaFoldDB" id="A0A449AZ17"/>
<dbReference type="NCBIfam" id="NF045978">
    <property type="entry name" value="ComEA_MAG0490"/>
    <property type="match status" value="1"/>
</dbReference>
<evidence type="ECO:0000313" key="1">
    <source>
        <dbReference type="EMBL" id="VEU72732.1"/>
    </source>
</evidence>
<evidence type="ECO:0000313" key="2">
    <source>
        <dbReference type="Proteomes" id="UP000289862"/>
    </source>
</evidence>